<comment type="similarity">
    <text evidence="1">Belongs to the spermidine/spermine synthase family.</text>
</comment>
<evidence type="ECO:0000256" key="3">
    <source>
        <dbReference type="PROSITE-ProRule" id="PRU00354"/>
    </source>
</evidence>
<dbReference type="AlphaFoldDB" id="A0A0C2NIW5"/>
<dbReference type="PANTHER" id="PTHR11558:SF11">
    <property type="entry name" value="SPERMIDINE SYNTHASE"/>
    <property type="match status" value="1"/>
</dbReference>
<dbReference type="Gene3D" id="3.40.50.150">
    <property type="entry name" value="Vaccinia Virus protein VP39"/>
    <property type="match status" value="2"/>
</dbReference>
<dbReference type="GO" id="GO:0004766">
    <property type="term" value="F:spermidine synthase activity"/>
    <property type="evidence" value="ECO:0007669"/>
    <property type="project" value="TreeGrafter"/>
</dbReference>
<comment type="caution">
    <text evidence="5">The sequence shown here is derived from an EMBL/GenBank/DDBJ whole genome shotgun (WGS) entry which is preliminary data.</text>
</comment>
<dbReference type="Pfam" id="PF01564">
    <property type="entry name" value="Spermine_synth"/>
    <property type="match status" value="1"/>
</dbReference>
<evidence type="ECO:0000256" key="1">
    <source>
        <dbReference type="ARBA" id="ARBA00007867"/>
    </source>
</evidence>
<evidence type="ECO:0000313" key="6">
    <source>
        <dbReference type="Proteomes" id="UP000031668"/>
    </source>
</evidence>
<dbReference type="Pfam" id="PF17284">
    <property type="entry name" value="Spermine_synt_N"/>
    <property type="match status" value="1"/>
</dbReference>
<dbReference type="PROSITE" id="PS51006">
    <property type="entry name" value="PABS_2"/>
    <property type="match status" value="1"/>
</dbReference>
<accession>A0A0C2NIW5</accession>
<keyword evidence="2 3" id="KW-0808">Transferase</keyword>
<dbReference type="GO" id="GO:0005829">
    <property type="term" value="C:cytosol"/>
    <property type="evidence" value="ECO:0007669"/>
    <property type="project" value="TreeGrafter"/>
</dbReference>
<protein>
    <submittedName>
        <fullName evidence="5">Spermidine synthase</fullName>
    </submittedName>
</protein>
<dbReference type="HAMAP" id="MF_00198">
    <property type="entry name" value="Spermidine_synth"/>
    <property type="match status" value="1"/>
</dbReference>
<feature type="domain" description="PABS" evidence="4">
    <location>
        <begin position="19"/>
        <end position="180"/>
    </location>
</feature>
<dbReference type="OMA" id="EISSMWP"/>
<dbReference type="InterPro" id="IPR035246">
    <property type="entry name" value="Spermidine_synt_N"/>
</dbReference>
<sequence>MSYKDDGFSFSKDSTKVEKEYYFEKDIFQMTHRQGIKIKEVLFHDTSPYQDVWVFSTEKYGNVLVLDGAFQCTEWDEFVYQEMLTYLPINSHPKPSRVLVIGGGDGGILRQLDIHPLVDKAILCEIDQMVIDVSKKYLTGMAKGLNSPKATVIVKDAFEYLETTEEKFDVIIMDTTDPDGTECVWHSLELISSLIETSQKYFKTVKYATSNTPMYPFGQMGYLLLSKEKDYQFEEPKFKMDPKKYGLKYYTPEIHKASFVLPPFVEDVRGN</sequence>
<dbReference type="Proteomes" id="UP000031668">
    <property type="component" value="Unassembled WGS sequence"/>
</dbReference>
<proteinExistence type="inferred from homology"/>
<name>A0A0C2NIW5_THEKT</name>
<dbReference type="InterPro" id="IPR001045">
    <property type="entry name" value="Spermi_synthase"/>
</dbReference>
<evidence type="ECO:0000259" key="4">
    <source>
        <dbReference type="PROSITE" id="PS51006"/>
    </source>
</evidence>
<dbReference type="Gene3D" id="2.30.140.10">
    <property type="entry name" value="Spermidine synthase, tetramerisation domain"/>
    <property type="match status" value="1"/>
</dbReference>
<keyword evidence="3" id="KW-0620">Polyamine biosynthesis</keyword>
<dbReference type="InterPro" id="IPR029063">
    <property type="entry name" value="SAM-dependent_MTases_sf"/>
</dbReference>
<dbReference type="PANTHER" id="PTHR11558">
    <property type="entry name" value="SPERMIDINE/SPERMINE SYNTHASE"/>
    <property type="match status" value="1"/>
</dbReference>
<dbReference type="OrthoDB" id="38125at2759"/>
<dbReference type="CDD" id="cd02440">
    <property type="entry name" value="AdoMet_MTases"/>
    <property type="match status" value="1"/>
</dbReference>
<dbReference type="GO" id="GO:0008295">
    <property type="term" value="P:spermidine biosynthetic process"/>
    <property type="evidence" value="ECO:0007669"/>
    <property type="project" value="TreeGrafter"/>
</dbReference>
<keyword evidence="6" id="KW-1185">Reference proteome</keyword>
<dbReference type="InterPro" id="IPR037163">
    <property type="entry name" value="Spermidine_synt_N_sf"/>
</dbReference>
<evidence type="ECO:0000256" key="2">
    <source>
        <dbReference type="ARBA" id="ARBA00022679"/>
    </source>
</evidence>
<gene>
    <name evidence="5" type="ORF">RF11_14375</name>
</gene>
<reference evidence="5 6" key="1">
    <citation type="journal article" date="2014" name="Genome Biol. Evol.">
        <title>The genome of the myxosporean Thelohanellus kitauei shows adaptations to nutrient acquisition within its fish host.</title>
        <authorList>
            <person name="Yang Y."/>
            <person name="Xiong J."/>
            <person name="Zhou Z."/>
            <person name="Huo F."/>
            <person name="Miao W."/>
            <person name="Ran C."/>
            <person name="Liu Y."/>
            <person name="Zhang J."/>
            <person name="Feng J."/>
            <person name="Wang M."/>
            <person name="Wang M."/>
            <person name="Wang L."/>
            <person name="Yao B."/>
        </authorList>
    </citation>
    <scope>NUCLEOTIDE SEQUENCE [LARGE SCALE GENOMIC DNA]</scope>
    <source>
        <strain evidence="5">Wuqing</strain>
    </source>
</reference>
<evidence type="ECO:0000313" key="5">
    <source>
        <dbReference type="EMBL" id="KII73972.1"/>
    </source>
</evidence>
<dbReference type="EMBL" id="JWZT01000581">
    <property type="protein sequence ID" value="KII73972.1"/>
    <property type="molecule type" value="Genomic_DNA"/>
</dbReference>
<feature type="active site" description="Proton acceptor" evidence="3">
    <location>
        <position position="174"/>
    </location>
</feature>
<dbReference type="InterPro" id="IPR030374">
    <property type="entry name" value="PABS"/>
</dbReference>
<organism evidence="5 6">
    <name type="scientific">Thelohanellus kitauei</name>
    <name type="common">Myxosporean</name>
    <dbReference type="NCBI Taxonomy" id="669202"/>
    <lineage>
        <taxon>Eukaryota</taxon>
        <taxon>Metazoa</taxon>
        <taxon>Cnidaria</taxon>
        <taxon>Myxozoa</taxon>
        <taxon>Myxosporea</taxon>
        <taxon>Bivalvulida</taxon>
        <taxon>Platysporina</taxon>
        <taxon>Myxobolidae</taxon>
        <taxon>Thelohanellus</taxon>
    </lineage>
</organism>
<dbReference type="SUPFAM" id="SSF53335">
    <property type="entry name" value="S-adenosyl-L-methionine-dependent methyltransferases"/>
    <property type="match status" value="1"/>
</dbReference>